<gene>
    <name evidence="1" type="ORF">YALI1_C01694g</name>
</gene>
<dbReference type="GeneID" id="94582810"/>
<evidence type="ECO:0000313" key="2">
    <source>
        <dbReference type="Proteomes" id="UP000182444"/>
    </source>
</evidence>
<sequence>MCMEGVCTLSVNRNHFWSYLYWCREGAPAEVWVCNSVSTSTVQYLVEEIVPRLTHASQLISMETVGTASATETVVWVDCIMSLNLWVSQDAERQKVWKHGQCTVGVCRRLWSIRQQLGSVPRMFFAKTSLSGNMWTQPKQTAVDLWA</sequence>
<protein>
    <submittedName>
        <fullName evidence="1">Uncharacterized protein</fullName>
    </submittedName>
</protein>
<dbReference type="RefSeq" id="XP_068138269.1">
    <property type="nucleotide sequence ID" value="XM_068282168.1"/>
</dbReference>
<accession>A0A1D8N979</accession>
<dbReference type="AlphaFoldDB" id="A0A1D8N979"/>
<dbReference type="Proteomes" id="UP000182444">
    <property type="component" value="Chromosome 1C"/>
</dbReference>
<dbReference type="VEuPathDB" id="FungiDB:YALI1_C01694g"/>
<evidence type="ECO:0000313" key="1">
    <source>
        <dbReference type="EMBL" id="AOW02183.1"/>
    </source>
</evidence>
<organism evidence="1 2">
    <name type="scientific">Yarrowia lipolytica</name>
    <name type="common">Candida lipolytica</name>
    <dbReference type="NCBI Taxonomy" id="4952"/>
    <lineage>
        <taxon>Eukaryota</taxon>
        <taxon>Fungi</taxon>
        <taxon>Dikarya</taxon>
        <taxon>Ascomycota</taxon>
        <taxon>Saccharomycotina</taxon>
        <taxon>Dipodascomycetes</taxon>
        <taxon>Dipodascales</taxon>
        <taxon>Dipodascales incertae sedis</taxon>
        <taxon>Yarrowia</taxon>
    </lineage>
</organism>
<name>A0A1D8N979_YARLL</name>
<dbReference type="EMBL" id="CP017555">
    <property type="protein sequence ID" value="AOW02183.1"/>
    <property type="molecule type" value="Genomic_DNA"/>
</dbReference>
<proteinExistence type="predicted"/>
<reference evidence="1 2" key="1">
    <citation type="journal article" date="2016" name="PLoS ONE">
        <title>Sequence Assembly of Yarrowia lipolytica Strain W29/CLIB89 Shows Transposable Element Diversity.</title>
        <authorList>
            <person name="Magnan C."/>
            <person name="Yu J."/>
            <person name="Chang I."/>
            <person name="Jahn E."/>
            <person name="Kanomata Y."/>
            <person name="Wu J."/>
            <person name="Zeller M."/>
            <person name="Oakes M."/>
            <person name="Baldi P."/>
            <person name="Sandmeyer S."/>
        </authorList>
    </citation>
    <scope>NUCLEOTIDE SEQUENCE [LARGE SCALE GENOMIC DNA]</scope>
    <source>
        <strain evidence="2">CLIB89(W29)</strain>
    </source>
</reference>